<proteinExistence type="inferred from homology"/>
<evidence type="ECO:0000313" key="4">
    <source>
        <dbReference type="Proteomes" id="UP000431462"/>
    </source>
</evidence>
<accession>A0A844HTF9</accession>
<protein>
    <recommendedName>
        <fullName evidence="5">Replication protein</fullName>
    </recommendedName>
</protein>
<evidence type="ECO:0008006" key="5">
    <source>
        <dbReference type="Google" id="ProtNLM"/>
    </source>
</evidence>
<dbReference type="AlphaFoldDB" id="A0A844HTF9"/>
<comment type="similarity">
    <text evidence="1">Belongs to the Gram-positive plasmids replication protein type 1 family.</text>
</comment>
<evidence type="ECO:0000256" key="2">
    <source>
        <dbReference type="ARBA" id="ARBA00022705"/>
    </source>
</evidence>
<organism evidence="3 4">
    <name type="scientific">Marinobacter adhaerens</name>
    <dbReference type="NCBI Taxonomy" id="1033846"/>
    <lineage>
        <taxon>Bacteria</taxon>
        <taxon>Pseudomonadati</taxon>
        <taxon>Pseudomonadota</taxon>
        <taxon>Gammaproteobacteria</taxon>
        <taxon>Pseudomonadales</taxon>
        <taxon>Marinobacteraceae</taxon>
        <taxon>Marinobacter</taxon>
    </lineage>
</organism>
<reference evidence="3 4" key="1">
    <citation type="submission" date="2019-06" db="EMBL/GenBank/DDBJ databases">
        <title>Enrichment of Autotrophic Halophilic Microorganisms from Red Sea Brine Pool Using Microbial Electrosynthesis System.</title>
        <authorList>
            <person name="Alqahtani M.F."/>
            <person name="Bajracharya S."/>
            <person name="Katuri K.P."/>
            <person name="Ali M."/>
            <person name="Saikaly P.E."/>
        </authorList>
    </citation>
    <scope>NUCLEOTIDE SEQUENCE [LARGE SCALE GENOMIC DNA]</scope>
    <source>
        <strain evidence="3">MES15</strain>
    </source>
</reference>
<dbReference type="Proteomes" id="UP000431462">
    <property type="component" value="Unassembled WGS sequence"/>
</dbReference>
<evidence type="ECO:0000313" key="3">
    <source>
        <dbReference type="EMBL" id="MTI98179.1"/>
    </source>
</evidence>
<name>A0A844HTF9_9GAMM</name>
<dbReference type="GO" id="GO:0006260">
    <property type="term" value="P:DNA replication"/>
    <property type="evidence" value="ECO:0007669"/>
    <property type="project" value="UniProtKB-KW"/>
</dbReference>
<gene>
    <name evidence="3" type="ORF">FH752_06110</name>
</gene>
<keyword evidence="2" id="KW-0235">DNA replication</keyword>
<comment type="caution">
    <text evidence="3">The sequence shown here is derived from an EMBL/GenBank/DDBJ whole genome shotgun (WGS) entry which is preliminary data.</text>
</comment>
<dbReference type="Pfam" id="PF01446">
    <property type="entry name" value="Rep_1"/>
    <property type="match status" value="1"/>
</dbReference>
<evidence type="ECO:0000256" key="1">
    <source>
        <dbReference type="ARBA" id="ARBA00008909"/>
    </source>
</evidence>
<dbReference type="EMBL" id="VENC01000006">
    <property type="protein sequence ID" value="MTI98179.1"/>
    <property type="molecule type" value="Genomic_DNA"/>
</dbReference>
<dbReference type="InterPro" id="IPR000989">
    <property type="entry name" value="Rep"/>
</dbReference>
<sequence length="297" mass="34318">MTFLNNNDALLEHLTTLKRQAEQVGRILLSNPLTESAGKRILECAEQVLITPRDQFKTKPITFYCQHRQCPICQWRRSDRARAKMHGLFDVNPGLADGKWLFLTLTARNCQTWNLRETLKRRAKAFKRLTRRKFWRENVLGAIRYTEVDVGQEEPDTAHPHFHCLLLVRPSMFEGKNYLSEERWRDAWGQALQEGYLPRLEVKRLQGTPDQIRSQVVAVSGYSTKARAGVPDARWLISTTQQLKGERLIQTSGVLSDIAQHLNSEDVVDADCSPPLRQALQGPTFRWDHRSGYYYSV</sequence>
<dbReference type="GO" id="GO:0003677">
    <property type="term" value="F:DNA binding"/>
    <property type="evidence" value="ECO:0007669"/>
    <property type="project" value="InterPro"/>
</dbReference>
<dbReference type="RefSeq" id="WP_064227459.1">
    <property type="nucleotide sequence ID" value="NZ_CBDIPR010000001.1"/>
</dbReference>